<dbReference type="AlphaFoldDB" id="A0A1F5SN97"/>
<sequence>MISNKKIFLVLIAIIILGTAVFLLRVPEDSWICSDGQWVRHGQPDGEKPSEPCEGAPITNFTDCAAAGYPIMESYPRQCRTDNGKTFTEEVAAENAGDEPDRSDLISVSVPIPYESVSSPLFIEGRARGYWFFEASFPVKLYDGNNDLLAAGIAEAESDWMTEDFVPFKAELDFEAPATETGVLVLEKDNPSGLPENADELRIPVNFSASKEMTAVKVFWNNSGLDPEISCNKVFSTERNVPKTEAPARAALQELLAGVTESEEADGYSTSINSGVTIKSLAITDGTARVDFDDKLEFQVGGSCRVSAIRAQITETLKQFPTVKDVIISVNGRIEDVLQP</sequence>
<organism evidence="2 3">
    <name type="scientific">Candidatus Falkowbacteria bacterium RIFOXYA2_FULL_47_19</name>
    <dbReference type="NCBI Taxonomy" id="1797994"/>
    <lineage>
        <taxon>Bacteria</taxon>
        <taxon>Candidatus Falkowiibacteriota</taxon>
    </lineage>
</organism>
<name>A0A1F5SN97_9BACT</name>
<accession>A0A1F5SN97</accession>
<dbReference type="InterPro" id="IPR018911">
    <property type="entry name" value="Gmad2_Ig-like_dom"/>
</dbReference>
<dbReference type="SMART" id="SM00909">
    <property type="entry name" value="Germane"/>
    <property type="match status" value="1"/>
</dbReference>
<dbReference type="Pfam" id="PF10646">
    <property type="entry name" value="Germane"/>
    <property type="match status" value="1"/>
</dbReference>
<gene>
    <name evidence="2" type="ORF">A2227_06770</name>
</gene>
<reference evidence="2 3" key="1">
    <citation type="journal article" date="2016" name="Nat. Commun.">
        <title>Thousands of microbial genomes shed light on interconnected biogeochemical processes in an aquifer system.</title>
        <authorList>
            <person name="Anantharaman K."/>
            <person name="Brown C.T."/>
            <person name="Hug L.A."/>
            <person name="Sharon I."/>
            <person name="Castelle C.J."/>
            <person name="Probst A.J."/>
            <person name="Thomas B.C."/>
            <person name="Singh A."/>
            <person name="Wilkins M.J."/>
            <person name="Karaoz U."/>
            <person name="Brodie E.L."/>
            <person name="Williams K.H."/>
            <person name="Hubbard S.S."/>
            <person name="Banfield J.F."/>
        </authorList>
    </citation>
    <scope>NUCLEOTIDE SEQUENCE [LARGE SCALE GENOMIC DNA]</scope>
</reference>
<dbReference type="Proteomes" id="UP000178367">
    <property type="component" value="Unassembled WGS sequence"/>
</dbReference>
<evidence type="ECO:0000313" key="3">
    <source>
        <dbReference type="Proteomes" id="UP000178367"/>
    </source>
</evidence>
<dbReference type="InterPro" id="IPR019606">
    <property type="entry name" value="GerMN"/>
</dbReference>
<evidence type="ECO:0000313" key="2">
    <source>
        <dbReference type="EMBL" id="OGF28172.1"/>
    </source>
</evidence>
<evidence type="ECO:0000259" key="1">
    <source>
        <dbReference type="SMART" id="SM00909"/>
    </source>
</evidence>
<comment type="caution">
    <text evidence="2">The sequence shown here is derived from an EMBL/GenBank/DDBJ whole genome shotgun (WGS) entry which is preliminary data.</text>
</comment>
<proteinExistence type="predicted"/>
<feature type="domain" description="GerMN" evidence="1">
    <location>
        <begin position="248"/>
        <end position="339"/>
    </location>
</feature>
<dbReference type="EMBL" id="MFGB01000002">
    <property type="protein sequence ID" value="OGF28172.1"/>
    <property type="molecule type" value="Genomic_DNA"/>
</dbReference>
<dbReference type="Pfam" id="PF10648">
    <property type="entry name" value="Gmad2"/>
    <property type="match status" value="1"/>
</dbReference>
<protein>
    <recommendedName>
        <fullName evidence="1">GerMN domain-containing protein</fullName>
    </recommendedName>
</protein>
<dbReference type="STRING" id="1797994.A2227_06770"/>